<accession>A0AC35TI76</accession>
<evidence type="ECO:0000313" key="2">
    <source>
        <dbReference type="WBParaSite" id="RSKR_0000094500.1"/>
    </source>
</evidence>
<proteinExistence type="predicted"/>
<name>A0AC35TI76_9BILA</name>
<sequence length="280" mass="32812">MLARFSGNLGKSLTKVAVRSSTTKVEDKKTLHYDEFPEIYPDFAKTPIMGRRNNLRERLERMDMLNRRMNIDIPEFYVGSIVAVTTSDPNLASKKRRFVGICIRREREGLMHNFTLRNVVDGLGVEVMYELYNPTILKIEALKLEKRLDTDLSYLIDCTPQYSTFDFNLEPIAHPAGAPIPVNETKAELRPPPWTRRWELYPFQGIKDSWSSTTPYFKRKLHKTKVNDWRKFDLIADYRTQNTNLEHEIMVEKEIRNFEDIQHKAGTTKKRILRSAARTQ</sequence>
<dbReference type="Proteomes" id="UP000095286">
    <property type="component" value="Unplaced"/>
</dbReference>
<dbReference type="WBParaSite" id="RSKR_0000094500.1">
    <property type="protein sequence ID" value="RSKR_0000094500.1"/>
    <property type="gene ID" value="RSKR_0000094500"/>
</dbReference>
<organism evidence="1 2">
    <name type="scientific">Rhabditophanes sp. KR3021</name>
    <dbReference type="NCBI Taxonomy" id="114890"/>
    <lineage>
        <taxon>Eukaryota</taxon>
        <taxon>Metazoa</taxon>
        <taxon>Ecdysozoa</taxon>
        <taxon>Nematoda</taxon>
        <taxon>Chromadorea</taxon>
        <taxon>Rhabditida</taxon>
        <taxon>Tylenchina</taxon>
        <taxon>Panagrolaimomorpha</taxon>
        <taxon>Strongyloidoidea</taxon>
        <taxon>Alloionematidae</taxon>
        <taxon>Rhabditophanes</taxon>
    </lineage>
</organism>
<reference evidence="2" key="1">
    <citation type="submission" date="2016-11" db="UniProtKB">
        <authorList>
            <consortium name="WormBaseParasite"/>
        </authorList>
    </citation>
    <scope>IDENTIFICATION</scope>
    <source>
        <strain evidence="2">KR3021</strain>
    </source>
</reference>
<protein>
    <submittedName>
        <fullName evidence="2">39S ribosomal protein L19, mitochondrial</fullName>
    </submittedName>
</protein>
<evidence type="ECO:0000313" key="1">
    <source>
        <dbReference type="Proteomes" id="UP000095286"/>
    </source>
</evidence>